<dbReference type="RefSeq" id="XP_005711897.1">
    <property type="nucleotide sequence ID" value="XM_005711840.1"/>
</dbReference>
<dbReference type="GeneID" id="17319606"/>
<dbReference type="Gramene" id="CDF32232">
    <property type="protein sequence ID" value="CDF32232"/>
    <property type="gene ID" value="CHC_T00007611001"/>
</dbReference>
<dbReference type="KEGG" id="ccp:CHC_T00007611001"/>
<accession>R7Q0Q3</accession>
<sequence length="250" mass="28071">MRIFPEKFDVGNVPEHHNCDDRVWSCVYTVGSIPFPDSYRTDGMRHRFYLPCVDDADSHSHPTLQGAQVTCVSSSFVTMRSMISESRKTYNLGGSGQIWHFARLSTRANTGGVLGRTCHISSPSFTIKQSLRYPRDKQRRQTRSLLIDLAGLSSQPCRYDRSRSARYAGVPHFFWQCTNCEERWRSLTTARRATASGCGAVPACRLPLRGCGRQGVRAPRWGPPSAPPSSAAIACTQRNHAPLIKRRRRA</sequence>
<dbReference type="EMBL" id="HG001460">
    <property type="protein sequence ID" value="CDF32232.1"/>
    <property type="molecule type" value="Genomic_DNA"/>
</dbReference>
<reference evidence="2" key="1">
    <citation type="journal article" date="2013" name="Proc. Natl. Acad. Sci. U.S.A.">
        <title>Genome structure and metabolic features in the red seaweed Chondrus crispus shed light on evolution of the Archaeplastida.</title>
        <authorList>
            <person name="Collen J."/>
            <person name="Porcel B."/>
            <person name="Carre W."/>
            <person name="Ball S.G."/>
            <person name="Chaparro C."/>
            <person name="Tonon T."/>
            <person name="Barbeyron T."/>
            <person name="Michel G."/>
            <person name="Noel B."/>
            <person name="Valentin K."/>
            <person name="Elias M."/>
            <person name="Artiguenave F."/>
            <person name="Arun A."/>
            <person name="Aury J.M."/>
            <person name="Barbosa-Neto J.F."/>
            <person name="Bothwell J.H."/>
            <person name="Bouget F.Y."/>
            <person name="Brillet L."/>
            <person name="Cabello-Hurtado F."/>
            <person name="Capella-Gutierrez S."/>
            <person name="Charrier B."/>
            <person name="Cladiere L."/>
            <person name="Cock J.M."/>
            <person name="Coelho S.M."/>
            <person name="Colleoni C."/>
            <person name="Czjzek M."/>
            <person name="Da Silva C."/>
            <person name="Delage L."/>
            <person name="Denoeud F."/>
            <person name="Deschamps P."/>
            <person name="Dittami S.M."/>
            <person name="Gabaldon T."/>
            <person name="Gachon C.M."/>
            <person name="Groisillier A."/>
            <person name="Herve C."/>
            <person name="Jabbari K."/>
            <person name="Katinka M."/>
            <person name="Kloareg B."/>
            <person name="Kowalczyk N."/>
            <person name="Labadie K."/>
            <person name="Leblanc C."/>
            <person name="Lopez P.J."/>
            <person name="McLachlan D.H."/>
            <person name="Meslet-Cladiere L."/>
            <person name="Moustafa A."/>
            <person name="Nehr Z."/>
            <person name="Nyvall Collen P."/>
            <person name="Panaud O."/>
            <person name="Partensky F."/>
            <person name="Poulain J."/>
            <person name="Rensing S.A."/>
            <person name="Rousvoal S."/>
            <person name="Samson G."/>
            <person name="Symeonidi A."/>
            <person name="Weissenbach J."/>
            <person name="Zambounis A."/>
            <person name="Wincker P."/>
            <person name="Boyen C."/>
        </authorList>
    </citation>
    <scope>NUCLEOTIDE SEQUENCE [LARGE SCALE GENOMIC DNA]</scope>
    <source>
        <strain evidence="2">cv. Stackhouse</strain>
    </source>
</reference>
<evidence type="ECO:0000313" key="2">
    <source>
        <dbReference type="Proteomes" id="UP000012073"/>
    </source>
</evidence>
<dbReference type="Proteomes" id="UP000012073">
    <property type="component" value="Unassembled WGS sequence"/>
</dbReference>
<evidence type="ECO:0000313" key="1">
    <source>
        <dbReference type="EMBL" id="CDF32232.1"/>
    </source>
</evidence>
<name>R7Q0Q3_CHOCR</name>
<keyword evidence="2" id="KW-1185">Reference proteome</keyword>
<dbReference type="AlphaFoldDB" id="R7Q0Q3"/>
<gene>
    <name evidence="1" type="ORF">CHC_T00007611001</name>
</gene>
<protein>
    <submittedName>
        <fullName evidence="1">Uncharacterized protein</fullName>
    </submittedName>
</protein>
<organism evidence="1 2">
    <name type="scientific">Chondrus crispus</name>
    <name type="common">Carrageen Irish moss</name>
    <name type="synonym">Polymorpha crispa</name>
    <dbReference type="NCBI Taxonomy" id="2769"/>
    <lineage>
        <taxon>Eukaryota</taxon>
        <taxon>Rhodophyta</taxon>
        <taxon>Florideophyceae</taxon>
        <taxon>Rhodymeniophycidae</taxon>
        <taxon>Gigartinales</taxon>
        <taxon>Gigartinaceae</taxon>
        <taxon>Chondrus</taxon>
    </lineage>
</organism>
<proteinExistence type="predicted"/>